<organism evidence="7 8">
    <name type="scientific">Tritonibacter horizontis</name>
    <dbReference type="NCBI Taxonomy" id="1768241"/>
    <lineage>
        <taxon>Bacteria</taxon>
        <taxon>Pseudomonadati</taxon>
        <taxon>Pseudomonadota</taxon>
        <taxon>Alphaproteobacteria</taxon>
        <taxon>Rhodobacterales</taxon>
        <taxon>Paracoccaceae</taxon>
        <taxon>Tritonibacter</taxon>
    </lineage>
</organism>
<dbReference type="InterPro" id="IPR043428">
    <property type="entry name" value="LivM-like"/>
</dbReference>
<feature type="transmembrane region" description="Helical" evidence="6">
    <location>
        <begin position="257"/>
        <end position="285"/>
    </location>
</feature>
<sequence length="333" mass="35767">MRSMKSRDLLILLLFVGVLSLLPALGLSRYVLGQITLFILWAAVVSQWNLVFGVAGILSIGHMALFAVGGYATALMGLYFGMSLWWTLPVAALAGLLMSLVMAFATFRLRGAYVVVVTLAIAMTVYQLLVTDVACFRQTQSVCYSFSGGARGLSRFGDFGFRELLGYSSAPLGNFYLSLIMLALSILVAIMVVYSPYGQAFKAMRDNEVCAASRGIEIRKYQAIVFAVSGVFTGLSGGVYAGVIGTFGPQVLELPTLLFLLSMMVVGGRGTIWGPVVGTIVLALIDEGFRDLAAWRNTAYAAVLSIILLTLPEGLMGGFASLRKWALSPRKEG</sequence>
<dbReference type="AlphaFoldDB" id="A0A132BTF0"/>
<proteinExistence type="predicted"/>
<name>A0A132BTF0_9RHOB</name>
<dbReference type="PANTHER" id="PTHR30482:SF20">
    <property type="entry name" value="HIGH-AFFINITY BRANCHED-CHAIN AMINO ACID TRANSPORT SYSTEM PERMEASE PROTEIN LIVM"/>
    <property type="match status" value="1"/>
</dbReference>
<evidence type="ECO:0000313" key="7">
    <source>
        <dbReference type="EMBL" id="KUP91010.1"/>
    </source>
</evidence>
<dbReference type="InterPro" id="IPR001851">
    <property type="entry name" value="ABC_transp_permease"/>
</dbReference>
<dbReference type="RefSeq" id="WP_065331518.1">
    <property type="nucleotide sequence ID" value="NZ_LPUY01000128.1"/>
</dbReference>
<dbReference type="PATRIC" id="fig|1768241.3.peg.4311"/>
<keyword evidence="4 6" id="KW-1133">Transmembrane helix</keyword>
<dbReference type="GO" id="GO:0015658">
    <property type="term" value="F:branched-chain amino acid transmembrane transporter activity"/>
    <property type="evidence" value="ECO:0007669"/>
    <property type="project" value="InterPro"/>
</dbReference>
<feature type="transmembrane region" description="Helical" evidence="6">
    <location>
        <begin position="86"/>
        <end position="105"/>
    </location>
</feature>
<evidence type="ECO:0000256" key="6">
    <source>
        <dbReference type="SAM" id="Phobius"/>
    </source>
</evidence>
<keyword evidence="3 6" id="KW-0812">Transmembrane</keyword>
<feature type="transmembrane region" description="Helical" evidence="6">
    <location>
        <begin position="297"/>
        <end position="320"/>
    </location>
</feature>
<dbReference type="Proteomes" id="UP000068382">
    <property type="component" value="Unassembled WGS sequence"/>
</dbReference>
<dbReference type="PANTHER" id="PTHR30482">
    <property type="entry name" value="HIGH-AFFINITY BRANCHED-CHAIN AMINO ACID TRANSPORT SYSTEM PERMEASE"/>
    <property type="match status" value="1"/>
</dbReference>
<dbReference type="EMBL" id="LPUY01000128">
    <property type="protein sequence ID" value="KUP91010.1"/>
    <property type="molecule type" value="Genomic_DNA"/>
</dbReference>
<keyword evidence="2" id="KW-1003">Cell membrane</keyword>
<feature type="transmembrane region" description="Helical" evidence="6">
    <location>
        <begin position="175"/>
        <end position="195"/>
    </location>
</feature>
<evidence type="ECO:0000313" key="8">
    <source>
        <dbReference type="Proteomes" id="UP000068382"/>
    </source>
</evidence>
<keyword evidence="8" id="KW-1185">Reference proteome</keyword>
<evidence type="ECO:0000256" key="5">
    <source>
        <dbReference type="ARBA" id="ARBA00023136"/>
    </source>
</evidence>
<feature type="transmembrane region" description="Helical" evidence="6">
    <location>
        <begin position="112"/>
        <end position="129"/>
    </location>
</feature>
<protein>
    <submittedName>
        <fullName evidence="7">Leucine/isoleucine/valine transporter permease subunit</fullName>
    </submittedName>
</protein>
<dbReference type="CDD" id="cd06581">
    <property type="entry name" value="TM_PBP1_LivM_like"/>
    <property type="match status" value="1"/>
</dbReference>
<evidence type="ECO:0000256" key="2">
    <source>
        <dbReference type="ARBA" id="ARBA00022475"/>
    </source>
</evidence>
<feature type="transmembrane region" description="Helical" evidence="6">
    <location>
        <begin position="223"/>
        <end position="245"/>
    </location>
</feature>
<feature type="transmembrane region" description="Helical" evidence="6">
    <location>
        <begin position="38"/>
        <end position="58"/>
    </location>
</feature>
<dbReference type="GO" id="GO:0005886">
    <property type="term" value="C:plasma membrane"/>
    <property type="evidence" value="ECO:0007669"/>
    <property type="project" value="UniProtKB-SubCell"/>
</dbReference>
<accession>A0A132BTF0</accession>
<evidence type="ECO:0000256" key="1">
    <source>
        <dbReference type="ARBA" id="ARBA00004651"/>
    </source>
</evidence>
<comment type="caution">
    <text evidence="7">The sequence shown here is derived from an EMBL/GenBank/DDBJ whole genome shotgun (WGS) entry which is preliminary data.</text>
</comment>
<keyword evidence="5 6" id="KW-0472">Membrane</keyword>
<evidence type="ECO:0000256" key="4">
    <source>
        <dbReference type="ARBA" id="ARBA00022989"/>
    </source>
</evidence>
<comment type="subcellular location">
    <subcellularLocation>
        <location evidence="1">Cell membrane</location>
        <topology evidence="1">Multi-pass membrane protein</topology>
    </subcellularLocation>
</comment>
<gene>
    <name evidence="7" type="ORF">TRIHO_41270</name>
</gene>
<reference evidence="7 8" key="1">
    <citation type="submission" date="2015-12" db="EMBL/GenBank/DDBJ databases">
        <title>Genome sequence of the marine Rhodobacteraceae strain O3.65, Candidatus Tritonibacter horizontis.</title>
        <authorList>
            <person name="Poehlein A."/>
            <person name="Giebel H.A."/>
            <person name="Voget S."/>
            <person name="Brinkhoff T."/>
        </authorList>
    </citation>
    <scope>NUCLEOTIDE SEQUENCE [LARGE SCALE GENOMIC DNA]</scope>
    <source>
        <strain evidence="7 8">O3.65</strain>
    </source>
</reference>
<dbReference type="OrthoDB" id="9804361at2"/>
<evidence type="ECO:0000256" key="3">
    <source>
        <dbReference type="ARBA" id="ARBA00022692"/>
    </source>
</evidence>
<dbReference type="Pfam" id="PF02653">
    <property type="entry name" value="BPD_transp_2"/>
    <property type="match status" value="1"/>
</dbReference>